<evidence type="ECO:0000259" key="12">
    <source>
        <dbReference type="SMART" id="SM00861"/>
    </source>
</evidence>
<dbReference type="GO" id="GO:0019288">
    <property type="term" value="P:isopentenyl diphosphate biosynthetic process, methylerythritol 4-phosphate pathway"/>
    <property type="evidence" value="ECO:0007669"/>
    <property type="project" value="TreeGrafter"/>
</dbReference>
<evidence type="ECO:0000256" key="4">
    <source>
        <dbReference type="ARBA" id="ARBA00022679"/>
    </source>
</evidence>
<gene>
    <name evidence="11" type="primary">dxs</name>
    <name evidence="13" type="ORF">A6M21_03660</name>
</gene>
<evidence type="ECO:0000256" key="3">
    <source>
        <dbReference type="ARBA" id="ARBA00011738"/>
    </source>
</evidence>
<dbReference type="GO" id="GO:0016114">
    <property type="term" value="P:terpenoid biosynthetic process"/>
    <property type="evidence" value="ECO:0007669"/>
    <property type="project" value="UniProtKB-UniRule"/>
</dbReference>
<feature type="binding site" evidence="11">
    <location>
        <position position="146"/>
    </location>
    <ligand>
        <name>Mg(2+)</name>
        <dbReference type="ChEBI" id="CHEBI:18420"/>
    </ligand>
</feature>
<proteinExistence type="inferred from homology"/>
<dbReference type="PROSITE" id="PS00802">
    <property type="entry name" value="TRANSKETOLASE_2"/>
    <property type="match status" value="1"/>
</dbReference>
<dbReference type="STRING" id="1838280.A6M21_03660"/>
<evidence type="ECO:0000256" key="7">
    <source>
        <dbReference type="ARBA" id="ARBA00022977"/>
    </source>
</evidence>
<dbReference type="InterPro" id="IPR029061">
    <property type="entry name" value="THDP-binding"/>
</dbReference>
<organism evidence="13 14">
    <name type="scientific">Desulfotomaculum copahuensis</name>
    <dbReference type="NCBI Taxonomy" id="1838280"/>
    <lineage>
        <taxon>Bacteria</taxon>
        <taxon>Bacillati</taxon>
        <taxon>Bacillota</taxon>
        <taxon>Clostridia</taxon>
        <taxon>Eubacteriales</taxon>
        <taxon>Desulfotomaculaceae</taxon>
        <taxon>Desulfotomaculum</taxon>
    </lineage>
</organism>
<keyword evidence="4 11" id="KW-0808">Transferase</keyword>
<feature type="binding site" evidence="11">
    <location>
        <position position="74"/>
    </location>
    <ligand>
        <name>thiamine diphosphate</name>
        <dbReference type="ChEBI" id="CHEBI:58937"/>
    </ligand>
</feature>
<dbReference type="CDD" id="cd07033">
    <property type="entry name" value="TPP_PYR_DXS_TK_like"/>
    <property type="match status" value="1"/>
</dbReference>
<dbReference type="UniPathway" id="UPA00064">
    <property type="reaction ID" value="UER00091"/>
</dbReference>
<keyword evidence="6 11" id="KW-0460">Magnesium</keyword>
<keyword evidence="5 11" id="KW-0479">Metal-binding</keyword>
<comment type="function">
    <text evidence="10 11">Catalyzes the acyloin condensation reaction between C atoms 2 and 3 of pyruvate and glyceraldehyde 3-phosphate to yield 1-deoxy-D-xylulose-5-phosphate (DXP).</text>
</comment>
<reference evidence="13 14" key="1">
    <citation type="submission" date="2016-04" db="EMBL/GenBank/DDBJ databases">
        <authorList>
            <person name="Evans L.H."/>
            <person name="Alamgir A."/>
            <person name="Owens N."/>
            <person name="Weber N.D."/>
            <person name="Virtaneva K."/>
            <person name="Barbian K."/>
            <person name="Babar A."/>
            <person name="Rosenke K."/>
        </authorList>
    </citation>
    <scope>NUCLEOTIDE SEQUENCE [LARGE SCALE GENOMIC DNA]</scope>
    <source>
        <strain evidence="13 14">LMa1</strain>
    </source>
</reference>
<evidence type="ECO:0000256" key="10">
    <source>
        <dbReference type="ARBA" id="ARBA00055605"/>
    </source>
</evidence>
<dbReference type="GO" id="GO:0005829">
    <property type="term" value="C:cytosol"/>
    <property type="evidence" value="ECO:0007669"/>
    <property type="project" value="TreeGrafter"/>
</dbReference>
<dbReference type="NCBIfam" id="TIGR00204">
    <property type="entry name" value="dxs"/>
    <property type="match status" value="1"/>
</dbReference>
<comment type="similarity">
    <text evidence="2 11">Belongs to the transketolase family. DXPS subfamily.</text>
</comment>
<comment type="caution">
    <text evidence="13">The sequence shown here is derived from an EMBL/GenBank/DDBJ whole genome shotgun (WGS) entry which is preliminary data.</text>
</comment>
<evidence type="ECO:0000256" key="5">
    <source>
        <dbReference type="ARBA" id="ARBA00022723"/>
    </source>
</evidence>
<dbReference type="PANTHER" id="PTHR43322:SF5">
    <property type="entry name" value="1-DEOXY-D-XYLULOSE-5-PHOSPHATE SYNTHASE, CHLOROPLASTIC"/>
    <property type="match status" value="1"/>
</dbReference>
<dbReference type="FunFam" id="3.40.50.920:FF:000002">
    <property type="entry name" value="1-deoxy-D-xylulose-5-phosphate synthase"/>
    <property type="match status" value="1"/>
</dbReference>
<dbReference type="Gene3D" id="3.40.50.970">
    <property type="match status" value="2"/>
</dbReference>
<evidence type="ECO:0000313" key="14">
    <source>
        <dbReference type="Proteomes" id="UP000078532"/>
    </source>
</evidence>
<dbReference type="SUPFAM" id="SSF52922">
    <property type="entry name" value="TK C-terminal domain-like"/>
    <property type="match status" value="1"/>
</dbReference>
<feature type="binding site" evidence="11">
    <location>
        <position position="175"/>
    </location>
    <ligand>
        <name>Mg(2+)</name>
        <dbReference type="ChEBI" id="CHEBI:18420"/>
    </ligand>
</feature>
<dbReference type="InterPro" id="IPR033248">
    <property type="entry name" value="Transketolase_C"/>
</dbReference>
<dbReference type="InterPro" id="IPR009014">
    <property type="entry name" value="Transketo_C/PFOR_II"/>
</dbReference>
<dbReference type="EMBL" id="LYVF01000013">
    <property type="protein sequence ID" value="OAT86517.1"/>
    <property type="molecule type" value="Genomic_DNA"/>
</dbReference>
<dbReference type="InterPro" id="IPR005475">
    <property type="entry name" value="Transketolase-like_Pyr-bd"/>
</dbReference>
<name>A0A1B7LIX1_9FIRM</name>
<keyword evidence="14" id="KW-1185">Reference proteome</keyword>
<evidence type="ECO:0000256" key="2">
    <source>
        <dbReference type="ARBA" id="ARBA00011081"/>
    </source>
</evidence>
<dbReference type="NCBIfam" id="NF003933">
    <property type="entry name" value="PRK05444.2-2"/>
    <property type="match status" value="1"/>
</dbReference>
<dbReference type="SUPFAM" id="SSF52518">
    <property type="entry name" value="Thiamin diphosphate-binding fold (THDP-binding)"/>
    <property type="match status" value="2"/>
</dbReference>
<dbReference type="GO" id="GO:0030976">
    <property type="term" value="F:thiamine pyrophosphate binding"/>
    <property type="evidence" value="ECO:0007669"/>
    <property type="project" value="UniProtKB-UniRule"/>
</dbReference>
<dbReference type="GO" id="GO:0008661">
    <property type="term" value="F:1-deoxy-D-xylulose-5-phosphate synthase activity"/>
    <property type="evidence" value="ECO:0007669"/>
    <property type="project" value="UniProtKB-UniRule"/>
</dbReference>
<dbReference type="FunFam" id="3.40.50.970:FF:000005">
    <property type="entry name" value="1-deoxy-D-xylulose-5-phosphate synthase"/>
    <property type="match status" value="1"/>
</dbReference>
<feature type="binding site" evidence="11">
    <location>
        <position position="367"/>
    </location>
    <ligand>
        <name>thiamine diphosphate</name>
        <dbReference type="ChEBI" id="CHEBI:58937"/>
    </ligand>
</feature>
<evidence type="ECO:0000256" key="1">
    <source>
        <dbReference type="ARBA" id="ARBA00004980"/>
    </source>
</evidence>
<keyword evidence="7 11" id="KW-0784">Thiamine biosynthesis</keyword>
<comment type="cofactor">
    <cofactor evidence="11">
        <name>Mg(2+)</name>
        <dbReference type="ChEBI" id="CHEBI:18420"/>
    </cofactor>
    <text evidence="11">Binds 1 Mg(2+) ion per subunit.</text>
</comment>
<evidence type="ECO:0000256" key="11">
    <source>
        <dbReference type="HAMAP-Rule" id="MF_00315"/>
    </source>
</evidence>
<dbReference type="RefSeq" id="WP_066666244.1">
    <property type="nucleotide sequence ID" value="NZ_LYVF01000013.1"/>
</dbReference>
<feature type="binding site" evidence="11">
    <location>
        <begin position="115"/>
        <end position="117"/>
    </location>
    <ligand>
        <name>thiamine diphosphate</name>
        <dbReference type="ChEBI" id="CHEBI:58937"/>
    </ligand>
</feature>
<feature type="binding site" evidence="11">
    <location>
        <position position="286"/>
    </location>
    <ligand>
        <name>thiamine diphosphate</name>
        <dbReference type="ChEBI" id="CHEBI:58937"/>
    </ligand>
</feature>
<keyword evidence="9 11" id="KW-0414">Isoprene biosynthesis</keyword>
<evidence type="ECO:0000256" key="9">
    <source>
        <dbReference type="ARBA" id="ARBA00023229"/>
    </source>
</evidence>
<comment type="cofactor">
    <cofactor evidence="11">
        <name>thiamine diphosphate</name>
        <dbReference type="ChEBI" id="CHEBI:58937"/>
    </cofactor>
    <text evidence="11">Binds 1 thiamine pyrophosphate per subunit.</text>
</comment>
<dbReference type="Pfam" id="PF13292">
    <property type="entry name" value="DXP_synthase_N"/>
    <property type="match status" value="1"/>
</dbReference>
<dbReference type="GO" id="GO:0009228">
    <property type="term" value="P:thiamine biosynthetic process"/>
    <property type="evidence" value="ECO:0007669"/>
    <property type="project" value="UniProtKB-UniRule"/>
</dbReference>
<sequence>MSRLLPEINGPADLKDLDAAGLQQLAREIREELINTVAANGGHLAPNLGVVELTLALHRVFQTPRDKIIWDVGHQCYVHKLLTGRRPLFHTLRQSGGLSGFPRRQESAHDAFGTGHSSTSISAALGMALARDLKGGDHAVVAVIGDGAMTGGMAFEAMNHAGHLQKNLIVVLNDNEMSIAPNVGGLAEYLGRLRTDPMYSRGKEEIEQLLRRIPAIGPRVVKVVERLKDSLKYLVVPGMFFEELGFIYLGPIDGHNIQALINVFQQAAATRGPVLVHVRTRKGYGYAPAEANSGVFHGVGPFDVQTGRVIKKDGPPSYTEVFGRTLVELGQSEPEIVAITAAMPAGTGLDHFARAFPERFFDTGIAEQHAVTLGAGLAAEGLKPVVAVYSTFLQRAYDQVLHDVCLQQLPLTLAVDRGGLVGDDGATHHGVFDFAFLRSIPHMVIMAPKDENELRHMLKTALEYPGPAALRYPRGAGTGCPLTGKPAVLPFGRAEVLREGNDITLLAAGSMVSAAVKAAAVLEGLGISAAVINARFVKPLDDETITRYAMRTRRLVTMEEHVLAGGFGSAVLELLGDRGLRNIRVVRMGIPDEFIEHGTRDRLLARCGLTADAAVQNALLMLNAARRTGKKAGAGLPAGGVAGDGRR</sequence>
<dbReference type="Proteomes" id="UP000078532">
    <property type="component" value="Unassembled WGS sequence"/>
</dbReference>
<dbReference type="HAMAP" id="MF_00315">
    <property type="entry name" value="DXP_synth"/>
    <property type="match status" value="1"/>
</dbReference>
<dbReference type="PANTHER" id="PTHR43322">
    <property type="entry name" value="1-D-DEOXYXYLULOSE 5-PHOSPHATE SYNTHASE-RELATED"/>
    <property type="match status" value="1"/>
</dbReference>
<dbReference type="Pfam" id="PF02779">
    <property type="entry name" value="Transket_pyr"/>
    <property type="match status" value="1"/>
</dbReference>
<dbReference type="EC" id="2.2.1.7" evidence="11"/>
<protein>
    <recommendedName>
        <fullName evidence="11">1-deoxy-D-xylulose-5-phosphate synthase</fullName>
        <ecNumber evidence="11">2.2.1.7</ecNumber>
    </recommendedName>
    <alternativeName>
        <fullName evidence="11">1-deoxyxylulose-5-phosphate synthase</fullName>
        <shortName evidence="11">DXP synthase</shortName>
        <shortName evidence="11">DXPS</shortName>
    </alternativeName>
</protein>
<dbReference type="InterPro" id="IPR005477">
    <property type="entry name" value="Dxylulose-5-P_synthase"/>
</dbReference>
<dbReference type="PROSITE" id="PS00801">
    <property type="entry name" value="TRANSKETOLASE_1"/>
    <property type="match status" value="1"/>
</dbReference>
<dbReference type="OrthoDB" id="9803371at2"/>
<dbReference type="InterPro" id="IPR049557">
    <property type="entry name" value="Transketolase_CS"/>
</dbReference>
<comment type="pathway">
    <text evidence="1 11">Metabolic intermediate biosynthesis; 1-deoxy-D-xylulose 5-phosphate biosynthesis; 1-deoxy-D-xylulose 5-phosphate from D-glyceraldehyde 3-phosphate and pyruvate: step 1/1.</text>
</comment>
<evidence type="ECO:0000313" key="13">
    <source>
        <dbReference type="EMBL" id="OAT86517.1"/>
    </source>
</evidence>
<dbReference type="SMART" id="SM00861">
    <property type="entry name" value="Transket_pyr"/>
    <property type="match status" value="1"/>
</dbReference>
<dbReference type="GO" id="GO:0000287">
    <property type="term" value="F:magnesium ion binding"/>
    <property type="evidence" value="ECO:0007669"/>
    <property type="project" value="UniProtKB-UniRule"/>
</dbReference>
<dbReference type="AlphaFoldDB" id="A0A1B7LIX1"/>
<comment type="catalytic activity">
    <reaction evidence="11">
        <text>D-glyceraldehyde 3-phosphate + pyruvate + H(+) = 1-deoxy-D-xylulose 5-phosphate + CO2</text>
        <dbReference type="Rhea" id="RHEA:12605"/>
        <dbReference type="ChEBI" id="CHEBI:15361"/>
        <dbReference type="ChEBI" id="CHEBI:15378"/>
        <dbReference type="ChEBI" id="CHEBI:16526"/>
        <dbReference type="ChEBI" id="CHEBI:57792"/>
        <dbReference type="ChEBI" id="CHEBI:59776"/>
        <dbReference type="EC" id="2.2.1.7"/>
    </reaction>
</comment>
<evidence type="ECO:0000256" key="6">
    <source>
        <dbReference type="ARBA" id="ARBA00022842"/>
    </source>
</evidence>
<feature type="domain" description="Transketolase-like pyrimidine-binding" evidence="12">
    <location>
        <begin position="316"/>
        <end position="480"/>
    </location>
</feature>
<dbReference type="Pfam" id="PF02780">
    <property type="entry name" value="Transketolase_C"/>
    <property type="match status" value="1"/>
</dbReference>
<dbReference type="InterPro" id="IPR020826">
    <property type="entry name" value="Transketolase_BS"/>
</dbReference>
<dbReference type="Gene3D" id="3.40.50.920">
    <property type="match status" value="1"/>
</dbReference>
<dbReference type="CDD" id="cd02007">
    <property type="entry name" value="TPP_DXS"/>
    <property type="match status" value="1"/>
</dbReference>
<evidence type="ECO:0000256" key="8">
    <source>
        <dbReference type="ARBA" id="ARBA00023052"/>
    </source>
</evidence>
<keyword evidence="8 11" id="KW-0786">Thiamine pyrophosphate</keyword>
<feature type="binding site" evidence="11">
    <location>
        <position position="175"/>
    </location>
    <ligand>
        <name>thiamine diphosphate</name>
        <dbReference type="ChEBI" id="CHEBI:58937"/>
    </ligand>
</feature>
<comment type="subunit">
    <text evidence="3 11">Homodimer.</text>
</comment>
<feature type="binding site" evidence="11">
    <location>
        <begin position="147"/>
        <end position="148"/>
    </location>
    <ligand>
        <name>thiamine diphosphate</name>
        <dbReference type="ChEBI" id="CHEBI:58937"/>
    </ligand>
</feature>
<accession>A0A1B7LIX1</accession>